<dbReference type="RefSeq" id="WP_205753077.1">
    <property type="nucleotide sequence ID" value="NZ_SEWW01000002.1"/>
</dbReference>
<accession>A0ABX0ETH7</accession>
<keyword evidence="1" id="KW-0472">Membrane</keyword>
<keyword evidence="3" id="KW-1185">Reference proteome</keyword>
<sequence>MLIMLLFWQKDIFTFILVNDVKGHLTSIRIIFYKVHMANSTKFGTTVNWVIGILFTLIGLVNVFSGNDPEYGVFIILLSLVYYPPIQAFIHRLTGVGMTNGIKTILGLFILWASLGVGELITKIEQILQSM</sequence>
<keyword evidence="1" id="KW-0812">Transmembrane</keyword>
<dbReference type="Proteomes" id="UP001318301">
    <property type="component" value="Unassembled WGS sequence"/>
</dbReference>
<gene>
    <name evidence="2" type="ORF">EWU23_04040</name>
</gene>
<comment type="caution">
    <text evidence="2">The sequence shown here is derived from an EMBL/GenBank/DDBJ whole genome shotgun (WGS) entry which is preliminary data.</text>
</comment>
<feature type="transmembrane region" description="Helical" evidence="1">
    <location>
        <begin position="46"/>
        <end position="64"/>
    </location>
</feature>
<evidence type="ECO:0000256" key="1">
    <source>
        <dbReference type="SAM" id="Phobius"/>
    </source>
</evidence>
<keyword evidence="1" id="KW-1133">Transmembrane helix</keyword>
<feature type="transmembrane region" description="Helical" evidence="1">
    <location>
        <begin position="102"/>
        <end position="121"/>
    </location>
</feature>
<name>A0ABX0ETH7_9BACT</name>
<dbReference type="EMBL" id="SEWW01000002">
    <property type="protein sequence ID" value="NGZ43639.1"/>
    <property type="molecule type" value="Genomic_DNA"/>
</dbReference>
<proteinExistence type="predicted"/>
<feature type="transmembrane region" description="Helical" evidence="1">
    <location>
        <begin position="71"/>
        <end position="90"/>
    </location>
</feature>
<evidence type="ECO:0000313" key="3">
    <source>
        <dbReference type="Proteomes" id="UP001318301"/>
    </source>
</evidence>
<reference evidence="2 3" key="1">
    <citation type="submission" date="2019-02" db="EMBL/GenBank/DDBJ databases">
        <title>Genome of a new Bacteroidetes strain.</title>
        <authorList>
            <person name="Pitt A."/>
        </authorList>
    </citation>
    <scope>NUCLEOTIDE SEQUENCE [LARGE SCALE GENOMIC DNA]</scope>
    <source>
        <strain evidence="2 3">50C-KIRBA</strain>
    </source>
</reference>
<organism evidence="2 3">
    <name type="scientific">Aquirufa beregesia</name>
    <dbReference type="NCBI Taxonomy" id="2516556"/>
    <lineage>
        <taxon>Bacteria</taxon>
        <taxon>Pseudomonadati</taxon>
        <taxon>Bacteroidota</taxon>
        <taxon>Cytophagia</taxon>
        <taxon>Cytophagales</taxon>
        <taxon>Flectobacillaceae</taxon>
        <taxon>Aquirufa</taxon>
    </lineage>
</organism>
<evidence type="ECO:0000313" key="2">
    <source>
        <dbReference type="EMBL" id="NGZ43639.1"/>
    </source>
</evidence>
<protein>
    <submittedName>
        <fullName evidence="2">Uncharacterized protein</fullName>
    </submittedName>
</protein>